<accession>A0A0D9NR81</accession>
<feature type="compositionally biased region" description="Basic and acidic residues" evidence="1">
    <location>
        <begin position="49"/>
        <end position="63"/>
    </location>
</feature>
<keyword evidence="3" id="KW-1185">Reference proteome</keyword>
<evidence type="ECO:0000313" key="3">
    <source>
        <dbReference type="Proteomes" id="UP000054544"/>
    </source>
</evidence>
<name>A0A0D9NR81_METAN</name>
<dbReference type="EMBL" id="KE384746">
    <property type="protein sequence ID" value="KJK76278.1"/>
    <property type="molecule type" value="Genomic_DNA"/>
</dbReference>
<evidence type="ECO:0000256" key="1">
    <source>
        <dbReference type="SAM" id="MobiDB-lite"/>
    </source>
</evidence>
<dbReference type="Proteomes" id="UP000054544">
    <property type="component" value="Unassembled WGS sequence"/>
</dbReference>
<protein>
    <recommendedName>
        <fullName evidence="4">Aurovertin biosynthesis cluster transcription factor aurF</fullName>
    </recommendedName>
</protein>
<sequence>MEWYPEQPSLATSTPILDDISLFVDAIKFLLDESDITTITPNTGTVPYEESRDGDVSQDPRDRQSEMIETIQTLQSTNPEGDFMIMELTRSSTTTLDAQYGGLNTRQARKDNKVRRRRSSASSRVVSSATSFCSTSHFTNNGTNPVAETAGLLVDTPAFKAISAARTSIRTDYFRFLEINLGRWAQGGLWQTSGPLDQTAGMNMYDSLQVLYLRVCRLDMRIRDDAIRSRVALVLLHLKYEETCRQWNARASRYPKPTSRVGRGSISSIIDSILENAHPEWTTANSRQKAELRAKFHDQKRFGKRWWMLVDVLGPSILILCSSRFAGTINNTTVTTDMIKAIIRAIQNSKTALMAVLETVNPIADSLLRNQEYGSQDVDQLLKSLRSVRLDWVGGEDDLT</sequence>
<proteinExistence type="predicted"/>
<evidence type="ECO:0008006" key="4">
    <source>
        <dbReference type="Google" id="ProtNLM"/>
    </source>
</evidence>
<dbReference type="AlphaFoldDB" id="A0A0D9NR81"/>
<gene>
    <name evidence="2" type="ORF">H634G_08418</name>
</gene>
<reference evidence="3" key="1">
    <citation type="journal article" date="2014" name="BMC Genomics">
        <title>The genome sequence of the biocontrol fungus Metarhizium anisopliae and comparative genomics of Metarhizium species.</title>
        <authorList>
            <person name="Pattemore J.A."/>
            <person name="Hane J.K."/>
            <person name="Williams A.H."/>
            <person name="Wilson B.A."/>
            <person name="Stodart B.J."/>
            <person name="Ash G.J."/>
        </authorList>
    </citation>
    <scope>NUCLEOTIDE SEQUENCE [LARGE SCALE GENOMIC DNA]</scope>
    <source>
        <strain evidence="3">BRIP 53293</strain>
    </source>
</reference>
<feature type="region of interest" description="Disordered" evidence="1">
    <location>
        <begin position="41"/>
        <end position="63"/>
    </location>
</feature>
<organism evidence="2 3">
    <name type="scientific">Metarhizium anisopliae BRIP 53293</name>
    <dbReference type="NCBI Taxonomy" id="1291518"/>
    <lineage>
        <taxon>Eukaryota</taxon>
        <taxon>Fungi</taxon>
        <taxon>Dikarya</taxon>
        <taxon>Ascomycota</taxon>
        <taxon>Pezizomycotina</taxon>
        <taxon>Sordariomycetes</taxon>
        <taxon>Hypocreomycetidae</taxon>
        <taxon>Hypocreales</taxon>
        <taxon>Clavicipitaceae</taxon>
        <taxon>Metarhizium</taxon>
    </lineage>
</organism>
<evidence type="ECO:0000313" key="2">
    <source>
        <dbReference type="EMBL" id="KJK76278.1"/>
    </source>
</evidence>